<dbReference type="InterPro" id="IPR017441">
    <property type="entry name" value="Protein_kinase_ATP_BS"/>
</dbReference>
<reference evidence="12 13" key="1">
    <citation type="submission" date="2016-11" db="EMBL/GenBank/DDBJ databases">
        <title>The macronuclear genome of Stentor coeruleus: a giant cell with tiny introns.</title>
        <authorList>
            <person name="Slabodnick M."/>
            <person name="Ruby J.G."/>
            <person name="Reiff S.B."/>
            <person name="Swart E.C."/>
            <person name="Gosai S."/>
            <person name="Prabakaran S."/>
            <person name="Witkowska E."/>
            <person name="Larue G.E."/>
            <person name="Fisher S."/>
            <person name="Freeman R.M."/>
            <person name="Gunawardena J."/>
            <person name="Chu W."/>
            <person name="Stover N.A."/>
            <person name="Gregory B.D."/>
            <person name="Nowacki M."/>
            <person name="Derisi J."/>
            <person name="Roy S.W."/>
            <person name="Marshall W.F."/>
            <person name="Sood P."/>
        </authorList>
    </citation>
    <scope>NUCLEOTIDE SEQUENCE [LARGE SCALE GENOMIC DNA]</scope>
    <source>
        <strain evidence="12">WM001</strain>
    </source>
</reference>
<evidence type="ECO:0000256" key="7">
    <source>
        <dbReference type="ARBA" id="ARBA00022840"/>
    </source>
</evidence>
<comment type="catalytic activity">
    <reaction evidence="9">
        <text>L-seryl-[protein] + ATP = O-phospho-L-seryl-[protein] + ADP + H(+)</text>
        <dbReference type="Rhea" id="RHEA:17989"/>
        <dbReference type="Rhea" id="RHEA-COMP:9863"/>
        <dbReference type="Rhea" id="RHEA-COMP:11604"/>
        <dbReference type="ChEBI" id="CHEBI:15378"/>
        <dbReference type="ChEBI" id="CHEBI:29999"/>
        <dbReference type="ChEBI" id="CHEBI:30616"/>
        <dbReference type="ChEBI" id="CHEBI:83421"/>
        <dbReference type="ChEBI" id="CHEBI:456216"/>
        <dbReference type="EC" id="2.7.11.1"/>
    </reaction>
</comment>
<evidence type="ECO:0000256" key="4">
    <source>
        <dbReference type="ARBA" id="ARBA00022679"/>
    </source>
</evidence>
<dbReference type="EMBL" id="MPUH01000449">
    <property type="protein sequence ID" value="OMJ79906.1"/>
    <property type="molecule type" value="Genomic_DNA"/>
</dbReference>
<evidence type="ECO:0000256" key="10">
    <source>
        <dbReference type="PROSITE-ProRule" id="PRU10141"/>
    </source>
</evidence>
<evidence type="ECO:0000256" key="5">
    <source>
        <dbReference type="ARBA" id="ARBA00022741"/>
    </source>
</evidence>
<dbReference type="CDD" id="cd00065">
    <property type="entry name" value="FYVE_like_SF"/>
    <property type="match status" value="1"/>
</dbReference>
<dbReference type="PANTHER" id="PTHR48012">
    <property type="entry name" value="STERILE20-LIKE KINASE, ISOFORM B-RELATED"/>
    <property type="match status" value="1"/>
</dbReference>
<keyword evidence="7 10" id="KW-0067">ATP-binding</keyword>
<keyword evidence="13" id="KW-1185">Reference proteome</keyword>
<keyword evidence="6" id="KW-0418">Kinase</keyword>
<proteinExistence type="inferred from homology"/>
<keyword evidence="3" id="KW-0723">Serine/threonine-protein kinase</keyword>
<feature type="binding site" evidence="10">
    <location>
        <position position="129"/>
    </location>
    <ligand>
        <name>ATP</name>
        <dbReference type="ChEBI" id="CHEBI:30616"/>
    </ligand>
</feature>
<evidence type="ECO:0000313" key="12">
    <source>
        <dbReference type="EMBL" id="OMJ79906.1"/>
    </source>
</evidence>
<protein>
    <recommendedName>
        <fullName evidence="2">non-specific serine/threonine protein kinase</fullName>
        <ecNumber evidence="2">2.7.11.1</ecNumber>
    </recommendedName>
</protein>
<evidence type="ECO:0000256" key="8">
    <source>
        <dbReference type="ARBA" id="ARBA00047899"/>
    </source>
</evidence>
<name>A0A1R2BT31_9CILI</name>
<dbReference type="GO" id="GO:0004674">
    <property type="term" value="F:protein serine/threonine kinase activity"/>
    <property type="evidence" value="ECO:0007669"/>
    <property type="project" value="UniProtKB-KW"/>
</dbReference>
<keyword evidence="5 10" id="KW-0547">Nucleotide-binding</keyword>
<organism evidence="12 13">
    <name type="scientific">Stentor coeruleus</name>
    <dbReference type="NCBI Taxonomy" id="5963"/>
    <lineage>
        <taxon>Eukaryota</taxon>
        <taxon>Sar</taxon>
        <taxon>Alveolata</taxon>
        <taxon>Ciliophora</taxon>
        <taxon>Postciliodesmatophora</taxon>
        <taxon>Heterotrichea</taxon>
        <taxon>Heterotrichida</taxon>
        <taxon>Stentoridae</taxon>
        <taxon>Stentor</taxon>
    </lineage>
</organism>
<evidence type="ECO:0000256" key="3">
    <source>
        <dbReference type="ARBA" id="ARBA00022527"/>
    </source>
</evidence>
<dbReference type="GO" id="GO:0005524">
    <property type="term" value="F:ATP binding"/>
    <property type="evidence" value="ECO:0007669"/>
    <property type="project" value="UniProtKB-UniRule"/>
</dbReference>
<comment type="catalytic activity">
    <reaction evidence="8">
        <text>L-threonyl-[protein] + ATP = O-phospho-L-threonyl-[protein] + ADP + H(+)</text>
        <dbReference type="Rhea" id="RHEA:46608"/>
        <dbReference type="Rhea" id="RHEA-COMP:11060"/>
        <dbReference type="Rhea" id="RHEA-COMP:11605"/>
        <dbReference type="ChEBI" id="CHEBI:15378"/>
        <dbReference type="ChEBI" id="CHEBI:30013"/>
        <dbReference type="ChEBI" id="CHEBI:30616"/>
        <dbReference type="ChEBI" id="CHEBI:61977"/>
        <dbReference type="ChEBI" id="CHEBI:456216"/>
        <dbReference type="EC" id="2.7.11.1"/>
    </reaction>
</comment>
<dbReference type="InterPro" id="IPR011009">
    <property type="entry name" value="Kinase-like_dom_sf"/>
</dbReference>
<dbReference type="SMART" id="SM00220">
    <property type="entry name" value="S_TKc"/>
    <property type="match status" value="1"/>
</dbReference>
<dbReference type="SUPFAM" id="SSF56112">
    <property type="entry name" value="Protein kinase-like (PK-like)"/>
    <property type="match status" value="1"/>
</dbReference>
<evidence type="ECO:0000256" key="6">
    <source>
        <dbReference type="ARBA" id="ARBA00022777"/>
    </source>
</evidence>
<dbReference type="AlphaFoldDB" id="A0A1R2BT31"/>
<comment type="similarity">
    <text evidence="1">Belongs to the protein kinase superfamily. STE Ser/Thr protein kinase family. STE20 subfamily.</text>
</comment>
<evidence type="ECO:0000256" key="2">
    <source>
        <dbReference type="ARBA" id="ARBA00012513"/>
    </source>
</evidence>
<dbReference type="PROSITE" id="PS00107">
    <property type="entry name" value="PROTEIN_KINASE_ATP"/>
    <property type="match status" value="1"/>
</dbReference>
<feature type="domain" description="Protein kinase" evidence="11">
    <location>
        <begin position="100"/>
        <end position="349"/>
    </location>
</feature>
<dbReference type="GO" id="GO:0005737">
    <property type="term" value="C:cytoplasm"/>
    <property type="evidence" value="ECO:0007669"/>
    <property type="project" value="TreeGrafter"/>
</dbReference>
<evidence type="ECO:0000259" key="11">
    <source>
        <dbReference type="PROSITE" id="PS50011"/>
    </source>
</evidence>
<comment type="caution">
    <text evidence="12">The sequence shown here is derived from an EMBL/GenBank/DDBJ whole genome shotgun (WGS) entry which is preliminary data.</text>
</comment>
<evidence type="ECO:0000313" key="13">
    <source>
        <dbReference type="Proteomes" id="UP000187209"/>
    </source>
</evidence>
<keyword evidence="4" id="KW-0808">Transferase</keyword>
<dbReference type="EC" id="2.7.11.1" evidence="2"/>
<dbReference type="InterPro" id="IPR050629">
    <property type="entry name" value="STE20/SPS1-PAK"/>
</dbReference>
<sequence length="369" mass="42315">MSFFGSQCASEECKNEISALSRTRTCQTCRKAFCESCYYERERTLLSIKGFCLKCYTTINSRDDDEPLPDESYRIPSQIEVSRKLSNYLDPIFKDPFEFHKKISKLGKGNFSKVYKVQERGTNKEYALKFITDSADPNCTAPSEFLNTVLVPCESIVKSYALYKHEGKFYILQELMSTNLGIFLRKHYPLPENVGLYIMKEILKGLDFLHKNGKIHRDIKSENIFVNYEGKVKIGDFGTMAQLTQENMLRTTMAGTPLWLAPEVAMQSKYYTPADIWSLGILAIEIIDGRPPNENAGSLQELIKILKDNPEPRPKNQKYPKISEIIENILIKDANLRPKAHELLNSSYFDINEGEAVNFIRGRIYRGSD</sequence>
<dbReference type="Proteomes" id="UP000187209">
    <property type="component" value="Unassembled WGS sequence"/>
</dbReference>
<dbReference type="Pfam" id="PF00069">
    <property type="entry name" value="Pkinase"/>
    <property type="match status" value="1"/>
</dbReference>
<accession>A0A1R2BT31</accession>
<dbReference type="PANTHER" id="PTHR48012:SF10">
    <property type="entry name" value="FI20177P1"/>
    <property type="match status" value="1"/>
</dbReference>
<dbReference type="Gene3D" id="1.10.510.10">
    <property type="entry name" value="Transferase(Phosphotransferase) domain 1"/>
    <property type="match status" value="1"/>
</dbReference>
<gene>
    <name evidence="12" type="ORF">SteCoe_19994</name>
</gene>
<evidence type="ECO:0000256" key="1">
    <source>
        <dbReference type="ARBA" id="ARBA00008874"/>
    </source>
</evidence>
<dbReference type="OrthoDB" id="312324at2759"/>
<dbReference type="InterPro" id="IPR000719">
    <property type="entry name" value="Prot_kinase_dom"/>
</dbReference>
<evidence type="ECO:0000256" key="9">
    <source>
        <dbReference type="ARBA" id="ARBA00048679"/>
    </source>
</evidence>
<dbReference type="PROSITE" id="PS50011">
    <property type="entry name" value="PROTEIN_KINASE_DOM"/>
    <property type="match status" value="1"/>
</dbReference>